<dbReference type="EMBL" id="KE344356">
    <property type="protein sequence ID" value="EXB58190.1"/>
    <property type="molecule type" value="Genomic_DNA"/>
</dbReference>
<gene>
    <name evidence="1" type="ORF">L484_026393</name>
</gene>
<evidence type="ECO:0000313" key="2">
    <source>
        <dbReference type="Proteomes" id="UP000030645"/>
    </source>
</evidence>
<proteinExistence type="predicted"/>
<reference evidence="2" key="1">
    <citation type="submission" date="2013-01" db="EMBL/GenBank/DDBJ databases">
        <title>Draft Genome Sequence of a Mulberry Tree, Morus notabilis C.K. Schneid.</title>
        <authorList>
            <person name="He N."/>
            <person name="Zhao S."/>
        </authorList>
    </citation>
    <scope>NUCLEOTIDE SEQUENCE</scope>
</reference>
<organism evidence="1 2">
    <name type="scientific">Morus notabilis</name>
    <dbReference type="NCBI Taxonomy" id="981085"/>
    <lineage>
        <taxon>Eukaryota</taxon>
        <taxon>Viridiplantae</taxon>
        <taxon>Streptophyta</taxon>
        <taxon>Embryophyta</taxon>
        <taxon>Tracheophyta</taxon>
        <taxon>Spermatophyta</taxon>
        <taxon>Magnoliopsida</taxon>
        <taxon>eudicotyledons</taxon>
        <taxon>Gunneridae</taxon>
        <taxon>Pentapetalae</taxon>
        <taxon>rosids</taxon>
        <taxon>fabids</taxon>
        <taxon>Rosales</taxon>
        <taxon>Moraceae</taxon>
        <taxon>Moreae</taxon>
        <taxon>Morus</taxon>
    </lineage>
</organism>
<name>W9QXZ1_9ROSA</name>
<protein>
    <submittedName>
        <fullName evidence="1">Uncharacterized protein</fullName>
    </submittedName>
</protein>
<evidence type="ECO:0000313" key="1">
    <source>
        <dbReference type="EMBL" id="EXB58190.1"/>
    </source>
</evidence>
<accession>W9QXZ1</accession>
<keyword evidence="2" id="KW-1185">Reference proteome</keyword>
<dbReference type="Proteomes" id="UP000030645">
    <property type="component" value="Unassembled WGS sequence"/>
</dbReference>
<dbReference type="AlphaFoldDB" id="W9QXZ1"/>
<sequence length="78" mass="8138">MKSSQLSSFEIIAVSRQLSIAATFLSSSTLEVTPSDLFKLDITNDFTDISFGSNVVKGVELSKAKLGVAGGWVPGGGE</sequence>